<evidence type="ECO:0000256" key="15">
    <source>
        <dbReference type="ARBA" id="ARBA00023136"/>
    </source>
</evidence>
<comment type="subcellular location">
    <subcellularLocation>
        <location evidence="2">Endoplasmic reticulum membrane</location>
        <topology evidence="2">Single-pass type II membrane protein</topology>
    </subcellularLocation>
    <subcellularLocation>
        <location evidence="1">Golgi apparatus membrane</location>
        <topology evidence="1">Single-pass type II membrane protein</topology>
    </subcellularLocation>
</comment>
<keyword evidence="17" id="KW-0325">Glycoprotein</keyword>
<evidence type="ECO:0000256" key="5">
    <source>
        <dbReference type="ARBA" id="ARBA00010195"/>
    </source>
</evidence>
<keyword evidence="9" id="KW-0812">Transmembrane</keyword>
<evidence type="ECO:0000256" key="3">
    <source>
        <dbReference type="ARBA" id="ARBA00004840"/>
    </source>
</evidence>
<organism evidence="20 21">
    <name type="scientific">Limulus polyphemus</name>
    <name type="common">Atlantic horseshoe crab</name>
    <dbReference type="NCBI Taxonomy" id="6850"/>
    <lineage>
        <taxon>Eukaryota</taxon>
        <taxon>Metazoa</taxon>
        <taxon>Ecdysozoa</taxon>
        <taxon>Arthropoda</taxon>
        <taxon>Chelicerata</taxon>
        <taxon>Merostomata</taxon>
        <taxon>Xiphosura</taxon>
        <taxon>Limulidae</taxon>
        <taxon>Limulus</taxon>
    </lineage>
</organism>
<dbReference type="Pfam" id="PF02485">
    <property type="entry name" value="Branch"/>
    <property type="match status" value="1"/>
</dbReference>
<comment type="pathway">
    <text evidence="4">Glycan metabolism; heparan sulfate biosynthesis.</text>
</comment>
<dbReference type="RefSeq" id="XP_022254231.1">
    <property type="nucleotide sequence ID" value="XM_022398523.1"/>
</dbReference>
<comment type="catalytic activity">
    <reaction evidence="19">
        <text>UDP-alpha-D-xylose + L-seryl-[protein] = 3-O-(beta-D-xylosyl)-L-seryl-[protein] + UDP + H(+)</text>
        <dbReference type="Rhea" id="RHEA:50192"/>
        <dbReference type="Rhea" id="RHEA-COMP:9863"/>
        <dbReference type="Rhea" id="RHEA-COMP:12567"/>
        <dbReference type="ChEBI" id="CHEBI:15378"/>
        <dbReference type="ChEBI" id="CHEBI:29999"/>
        <dbReference type="ChEBI" id="CHEBI:57632"/>
        <dbReference type="ChEBI" id="CHEBI:58223"/>
        <dbReference type="ChEBI" id="CHEBI:132085"/>
        <dbReference type="EC" id="2.4.2.26"/>
    </reaction>
</comment>
<evidence type="ECO:0000256" key="14">
    <source>
        <dbReference type="ARBA" id="ARBA00023034"/>
    </source>
</evidence>
<evidence type="ECO:0000256" key="17">
    <source>
        <dbReference type="ARBA" id="ARBA00023180"/>
    </source>
</evidence>
<keyword evidence="13" id="KW-1133">Transmembrane helix</keyword>
<evidence type="ECO:0000256" key="7">
    <source>
        <dbReference type="ARBA" id="ARBA00022676"/>
    </source>
</evidence>
<protein>
    <recommendedName>
        <fullName evidence="6">protein xylosyltransferase</fullName>
        <ecNumber evidence="6">2.4.2.26</ecNumber>
    </recommendedName>
    <alternativeName>
        <fullName evidence="18">Peptide O-xylosyltransferase</fullName>
    </alternativeName>
</protein>
<gene>
    <name evidence="21" type="primary">LOC106469959</name>
</gene>
<evidence type="ECO:0000256" key="10">
    <source>
        <dbReference type="ARBA" id="ARBA00022723"/>
    </source>
</evidence>
<dbReference type="InterPro" id="IPR043538">
    <property type="entry name" value="XYLT"/>
</dbReference>
<evidence type="ECO:0000256" key="18">
    <source>
        <dbReference type="ARBA" id="ARBA00042865"/>
    </source>
</evidence>
<evidence type="ECO:0000256" key="4">
    <source>
        <dbReference type="ARBA" id="ARBA00005093"/>
    </source>
</evidence>
<evidence type="ECO:0000256" key="8">
    <source>
        <dbReference type="ARBA" id="ARBA00022679"/>
    </source>
</evidence>
<evidence type="ECO:0000256" key="2">
    <source>
        <dbReference type="ARBA" id="ARBA00004648"/>
    </source>
</evidence>
<keyword evidence="20" id="KW-1185">Reference proteome</keyword>
<evidence type="ECO:0000256" key="1">
    <source>
        <dbReference type="ARBA" id="ARBA00004323"/>
    </source>
</evidence>
<dbReference type="PANTHER" id="PTHR46025:SF3">
    <property type="entry name" value="XYLOSYLTRANSFERASE OXT"/>
    <property type="match status" value="1"/>
</dbReference>
<accession>A0ABM1TEC5</accession>
<dbReference type="Proteomes" id="UP000694941">
    <property type="component" value="Unplaced"/>
</dbReference>
<keyword evidence="11" id="KW-0256">Endoplasmic reticulum</keyword>
<evidence type="ECO:0000313" key="20">
    <source>
        <dbReference type="Proteomes" id="UP000694941"/>
    </source>
</evidence>
<keyword evidence="10" id="KW-0479">Metal-binding</keyword>
<name>A0ABM1TEC5_LIMPO</name>
<evidence type="ECO:0000256" key="9">
    <source>
        <dbReference type="ARBA" id="ARBA00022692"/>
    </source>
</evidence>
<evidence type="ECO:0000256" key="13">
    <source>
        <dbReference type="ARBA" id="ARBA00022989"/>
    </source>
</evidence>
<keyword evidence="16" id="KW-1015">Disulfide bond</keyword>
<evidence type="ECO:0000256" key="16">
    <source>
        <dbReference type="ARBA" id="ARBA00023157"/>
    </source>
</evidence>
<keyword evidence="8" id="KW-0808">Transferase</keyword>
<evidence type="ECO:0000256" key="12">
    <source>
        <dbReference type="ARBA" id="ARBA00022968"/>
    </source>
</evidence>
<reference evidence="21" key="1">
    <citation type="submission" date="2025-08" db="UniProtKB">
        <authorList>
            <consortium name="RefSeq"/>
        </authorList>
    </citation>
    <scope>IDENTIFICATION</scope>
    <source>
        <tissue evidence="21">Muscle</tissue>
    </source>
</reference>
<sequence length="966" mass="111030">MVQGVLFGIVLCVGFGWIVLSVTSLEFENRTIPDPSSYLYYSNPRTSSIQREYLILEIHPRTFFLCPKHFSIYAISQKLVLSQKLYQLPAGEQWGEKTQNVTVNDVLSNSVNPTACPTLNECLGYQGCLFKFGNEFCQQDPAASVRKVLNVNITCLYDESFFSQITDWKVEQAEWHERTKQLLSLYYKSRVEHGIRDYARTVINKLVLQEDDIFSFSCPKLGEAQEKGYMGECGSEAPDAEKTSEMLWNVLGRVSNAQCREEIQQVFCAYKYNSRGACFPPFLIDHKEKKKKLSFRSLPAHGVWVNKEIHQKLLTYSNHHLIPARLGFVLLIHQDIPAVMELLQLIYRPYYFYVIHVDVRATNVREELETKINMLALQSNNIRVLPKDRSFLTSWASYDIVRAQLEGFEELLRMGTWDFAINLSGADLPLRDVDDLAAALAQYRGLTFFPFYSWRNQNTNNNTKPLLESALHACEGYVYNVSYMAGEPLSENLLVFSSSQWGVFSRNFVQYLLQEEERSEQFNKHQFYLQTSPVPDESYLVTALVNSPFNKTLRMGGIRHFKRFSNTDIDNLCRHRNDADFCGQGPAVFEDQDIEELHIAAHRAFFARKFYTSFYHKTRMVAVKLVHQEYYSILNHFIDSSIIRKLAEVVIQKVMKENSTTLGQFVVLQDILNFRVFPFILPPSSCCLLPHQRGFRNTVQYKYWIDFQVANNDFSDTQAIRASVTSSFGVTKCFGDTGHLKFLFATTWTRDIPGDGKLGLDVSLPVPFGPAYVSVVWIQLYFYIEEDKDRCEGEASIQGTPLLFDDLNIADVQAKPLHLTLELIRSDGYVKCSQDRVVEWNNSTTVASNPEVENPKFDMLIFSTQLHCGLMEPGFWTLRVFKANDKDPRTYEKIMLLLDISQKSGLSTETISQLWELEAAAFLPLPDFYGDTVENQNPINVFPYPLSHHGQQEKIHDKSAMQNGSW</sequence>
<dbReference type="EC" id="2.4.2.26" evidence="6"/>
<dbReference type="PANTHER" id="PTHR46025">
    <property type="entry name" value="XYLOSYLTRANSFERASE OXT"/>
    <property type="match status" value="1"/>
</dbReference>
<evidence type="ECO:0000256" key="11">
    <source>
        <dbReference type="ARBA" id="ARBA00022824"/>
    </source>
</evidence>
<keyword evidence="15" id="KW-0472">Membrane</keyword>
<comment type="similarity">
    <text evidence="5">Belongs to the glycosyltransferase 14 family. XylT subfamily.</text>
</comment>
<keyword evidence="12" id="KW-0735">Signal-anchor</keyword>
<evidence type="ECO:0000256" key="6">
    <source>
        <dbReference type="ARBA" id="ARBA00011972"/>
    </source>
</evidence>
<dbReference type="InterPro" id="IPR003406">
    <property type="entry name" value="Glyco_trans_14"/>
</dbReference>
<dbReference type="GeneID" id="106469959"/>
<comment type="pathway">
    <text evidence="3">Glycan metabolism; chondroitin sulfate biosynthesis.</text>
</comment>
<proteinExistence type="inferred from homology"/>
<evidence type="ECO:0000313" key="21">
    <source>
        <dbReference type="RefSeq" id="XP_022254231.1"/>
    </source>
</evidence>
<evidence type="ECO:0000256" key="19">
    <source>
        <dbReference type="ARBA" id="ARBA00047847"/>
    </source>
</evidence>
<keyword evidence="7" id="KW-0328">Glycosyltransferase</keyword>
<keyword evidence="14" id="KW-0333">Golgi apparatus</keyword>